<evidence type="ECO:0000313" key="1">
    <source>
        <dbReference type="EMBL" id="JAD14578.1"/>
    </source>
</evidence>
<reference evidence="1" key="2">
    <citation type="journal article" date="2015" name="Data Brief">
        <title>Shoot transcriptome of the giant reed, Arundo donax.</title>
        <authorList>
            <person name="Barrero R.A."/>
            <person name="Guerrero F.D."/>
            <person name="Moolhuijzen P."/>
            <person name="Goolsby J.A."/>
            <person name="Tidwell J."/>
            <person name="Bellgard S.E."/>
            <person name="Bellgard M.I."/>
        </authorList>
    </citation>
    <scope>NUCLEOTIDE SEQUENCE</scope>
    <source>
        <tissue evidence="1">Shoot tissue taken approximately 20 cm above the soil surface</tissue>
    </source>
</reference>
<protein>
    <submittedName>
        <fullName evidence="1">Uncharacterized protein</fullName>
    </submittedName>
</protein>
<dbReference type="EMBL" id="GBRH01283317">
    <property type="protein sequence ID" value="JAD14578.1"/>
    <property type="molecule type" value="Transcribed_RNA"/>
</dbReference>
<accession>A0A0A8XPP0</accession>
<organism evidence="1">
    <name type="scientific">Arundo donax</name>
    <name type="common">Giant reed</name>
    <name type="synonym">Donax arundinaceus</name>
    <dbReference type="NCBI Taxonomy" id="35708"/>
    <lineage>
        <taxon>Eukaryota</taxon>
        <taxon>Viridiplantae</taxon>
        <taxon>Streptophyta</taxon>
        <taxon>Embryophyta</taxon>
        <taxon>Tracheophyta</taxon>
        <taxon>Spermatophyta</taxon>
        <taxon>Magnoliopsida</taxon>
        <taxon>Liliopsida</taxon>
        <taxon>Poales</taxon>
        <taxon>Poaceae</taxon>
        <taxon>PACMAD clade</taxon>
        <taxon>Arundinoideae</taxon>
        <taxon>Arundineae</taxon>
        <taxon>Arundo</taxon>
    </lineage>
</organism>
<name>A0A0A8XPP0_ARUDO</name>
<sequence length="22" mass="2625">MRSANVQSDKMKILNRTLTMTW</sequence>
<reference evidence="1" key="1">
    <citation type="submission" date="2014-09" db="EMBL/GenBank/DDBJ databases">
        <authorList>
            <person name="Magalhaes I.L.F."/>
            <person name="Oliveira U."/>
            <person name="Santos F.R."/>
            <person name="Vidigal T.H.D.A."/>
            <person name="Brescovit A.D."/>
            <person name="Santos A.J."/>
        </authorList>
    </citation>
    <scope>NUCLEOTIDE SEQUENCE</scope>
    <source>
        <tissue evidence="1">Shoot tissue taken approximately 20 cm above the soil surface</tissue>
    </source>
</reference>
<dbReference type="AlphaFoldDB" id="A0A0A8XPP0"/>
<proteinExistence type="predicted"/>